<dbReference type="Gene3D" id="1.10.30.20">
    <property type="entry name" value="Bacterial XPD DNA helicase, FeS cluster domain"/>
    <property type="match status" value="1"/>
</dbReference>
<keyword evidence="7" id="KW-0347">Helicase</keyword>
<feature type="domain" description="Helicase ATP-binding" evidence="14">
    <location>
        <begin position="36"/>
        <end position="414"/>
    </location>
</feature>
<dbReference type="InterPro" id="IPR042493">
    <property type="entry name" value="XPD_DNA_FeS"/>
</dbReference>
<dbReference type="SMART" id="SM00487">
    <property type="entry name" value="DEXDc"/>
    <property type="match status" value="1"/>
</dbReference>
<dbReference type="EMBL" id="LWCA01000772">
    <property type="protein sequence ID" value="OAF66995.1"/>
    <property type="molecule type" value="Genomic_DNA"/>
</dbReference>
<comment type="caution">
    <text evidence="15">The sequence shown here is derived from an EMBL/GenBank/DDBJ whole genome shotgun (WGS) entry which is preliminary data.</text>
</comment>
<evidence type="ECO:0000256" key="9">
    <source>
        <dbReference type="ARBA" id="ARBA00023004"/>
    </source>
</evidence>
<dbReference type="InterPro" id="IPR010614">
    <property type="entry name" value="RAD3-like_helicase_DEAD"/>
</dbReference>
<dbReference type="Gene3D" id="1.10.275.40">
    <property type="match status" value="1"/>
</dbReference>
<keyword evidence="4" id="KW-0479">Metal-binding</keyword>
<feature type="coiled-coil region" evidence="13">
    <location>
        <begin position="125"/>
        <end position="152"/>
    </location>
</feature>
<name>A0A177AYB8_9BILA</name>
<dbReference type="Gene3D" id="3.40.50.300">
    <property type="entry name" value="P-loop containing nucleotide triphosphate hydrolases"/>
    <property type="match status" value="3"/>
</dbReference>
<dbReference type="Proteomes" id="UP000078046">
    <property type="component" value="Unassembled WGS sequence"/>
</dbReference>
<dbReference type="GO" id="GO:0005524">
    <property type="term" value="F:ATP binding"/>
    <property type="evidence" value="ECO:0007669"/>
    <property type="project" value="UniProtKB-KW"/>
</dbReference>
<dbReference type="SUPFAM" id="SSF52540">
    <property type="entry name" value="P-loop containing nucleoside triphosphate hydrolases"/>
    <property type="match status" value="1"/>
</dbReference>
<dbReference type="InterPro" id="IPR014001">
    <property type="entry name" value="Helicase_ATP-bd"/>
</dbReference>
<dbReference type="GO" id="GO:0051536">
    <property type="term" value="F:iron-sulfur cluster binding"/>
    <property type="evidence" value="ECO:0007669"/>
    <property type="project" value="UniProtKB-KW"/>
</dbReference>
<dbReference type="GO" id="GO:0006139">
    <property type="term" value="P:nucleobase-containing compound metabolic process"/>
    <property type="evidence" value="ECO:0007669"/>
    <property type="project" value="InterPro"/>
</dbReference>
<dbReference type="GO" id="GO:0016818">
    <property type="term" value="F:hydrolase activity, acting on acid anhydrides, in phosphorus-containing anhydrides"/>
    <property type="evidence" value="ECO:0007669"/>
    <property type="project" value="InterPro"/>
</dbReference>
<dbReference type="InterPro" id="IPR045028">
    <property type="entry name" value="DinG/Rad3-like"/>
</dbReference>
<accession>A0A177AYB8</accession>
<sequence>MSIDSLDSMFDESHNSCSNENEFETIKKANKIILSTPKDFEFPFKPYSIQLKLMKSLYETIENGNIGIFESPTGTGKTLSIICSCIRWYQHDLIRRTKQIENSIDQIKSLSNNEQHDWLNQQLNNEKYENYINVLKDELETLNHINDKHEKIKHFSPKSKKAKLLEPNDTLEDFMIENDYQELASKLYDKNKDNEDKTVKRNRNQIFYCTRTHSQINQFIQEIEKTNLKISLTVLGSRQHLCIHPKISKISNHQIINEKCLLLNEKNKKSKACKFMKNLDYMSEIIRNKIMNVTELIKTGKESNICPYYSTRKALDNVDVVVMSYNNLLHDKTRESIKINLNNSVVIFDEAHNIIDAILNAYSINLGYTMLLSGQRQLELYFDKYEGRFNPANHLHVQQLINVIKGFRRYLENKETSTNLMQVSEFLMNAKVNNFNLFDLVKFMNDSNICRKILGFNVEKSKNTEIDANEKINVNQNNAIMTIKNFIESICECDNNSRVIVAKFDDVSESNIKYIILSPTSKFEKIVKECRSIIFCGGTMNPCHDIKNELLLKNDVLPSKIVQYTCDHVVDPKNVCCLVVPKSVNQRNFEFNYKSRHDKRYSYMIEDLYNSIYEIVKWVPGGCVVFFSSYSFLEKVFKVSTDQKQKIEHYKHMLCESKNSSENVMIWRRYSNYIDGNPKKGAVLFCVMGGKMSEGINFSDNLARCIIIVGLPFANIKSVELNGRIDYLNTNL</sequence>
<dbReference type="InterPro" id="IPR006555">
    <property type="entry name" value="ATP-dep_Helicase_C"/>
</dbReference>
<evidence type="ECO:0000256" key="8">
    <source>
        <dbReference type="ARBA" id="ARBA00022840"/>
    </source>
</evidence>
<dbReference type="GO" id="GO:0006974">
    <property type="term" value="P:DNA damage response"/>
    <property type="evidence" value="ECO:0007669"/>
    <property type="project" value="UniProtKB-ARBA"/>
</dbReference>
<dbReference type="Pfam" id="PF06733">
    <property type="entry name" value="DEAD_2"/>
    <property type="match status" value="1"/>
</dbReference>
<dbReference type="GO" id="GO:0034085">
    <property type="term" value="P:establishment of sister chromatid cohesion"/>
    <property type="evidence" value="ECO:0007669"/>
    <property type="project" value="TreeGrafter"/>
</dbReference>
<dbReference type="OrthoDB" id="267079at2759"/>
<dbReference type="InterPro" id="IPR027417">
    <property type="entry name" value="P-loop_NTPase"/>
</dbReference>
<dbReference type="GO" id="GO:0005634">
    <property type="term" value="C:nucleus"/>
    <property type="evidence" value="ECO:0007669"/>
    <property type="project" value="UniProtKB-SubCell"/>
</dbReference>
<reference evidence="15 16" key="1">
    <citation type="submission" date="2016-04" db="EMBL/GenBank/DDBJ databases">
        <title>The genome of Intoshia linei affirms orthonectids as highly simplified spiralians.</title>
        <authorList>
            <person name="Mikhailov K.V."/>
            <person name="Slusarev G.S."/>
            <person name="Nikitin M.A."/>
            <person name="Logacheva M.D."/>
            <person name="Penin A."/>
            <person name="Aleoshin V."/>
            <person name="Panchin Y.V."/>
        </authorList>
    </citation>
    <scope>NUCLEOTIDE SEQUENCE [LARGE SCALE GENOMIC DNA]</scope>
    <source>
        <strain evidence="15">Intl2013</strain>
        <tissue evidence="15">Whole animal</tissue>
    </source>
</reference>
<evidence type="ECO:0000256" key="1">
    <source>
        <dbReference type="ARBA" id="ARBA00001966"/>
    </source>
</evidence>
<evidence type="ECO:0000259" key="14">
    <source>
        <dbReference type="PROSITE" id="PS51193"/>
    </source>
</evidence>
<evidence type="ECO:0000256" key="10">
    <source>
        <dbReference type="ARBA" id="ARBA00023014"/>
    </source>
</evidence>
<dbReference type="SMART" id="SM00488">
    <property type="entry name" value="DEXDc2"/>
    <property type="match status" value="1"/>
</dbReference>
<feature type="non-terminal residue" evidence="15">
    <location>
        <position position="732"/>
    </location>
</feature>
<evidence type="ECO:0000256" key="12">
    <source>
        <dbReference type="ARBA" id="ARBA00023242"/>
    </source>
</evidence>
<evidence type="ECO:0000256" key="2">
    <source>
        <dbReference type="ARBA" id="ARBA00004123"/>
    </source>
</evidence>
<keyword evidence="11" id="KW-0413">Isomerase</keyword>
<dbReference type="InterPro" id="IPR006554">
    <property type="entry name" value="Helicase-like_DEXD_c2"/>
</dbReference>
<keyword evidence="10" id="KW-0411">Iron-sulfur</keyword>
<dbReference type="PROSITE" id="PS00690">
    <property type="entry name" value="DEAH_ATP_HELICASE"/>
    <property type="match status" value="1"/>
</dbReference>
<proteinExistence type="inferred from homology"/>
<protein>
    <recommendedName>
        <fullName evidence="14">Helicase ATP-binding domain-containing protein</fullName>
    </recommendedName>
</protein>
<evidence type="ECO:0000313" key="15">
    <source>
        <dbReference type="EMBL" id="OAF66995.1"/>
    </source>
</evidence>
<evidence type="ECO:0000256" key="7">
    <source>
        <dbReference type="ARBA" id="ARBA00022806"/>
    </source>
</evidence>
<keyword evidence="8" id="KW-0067">ATP-binding</keyword>
<comment type="subcellular location">
    <subcellularLocation>
        <location evidence="2">Nucleus</location>
    </subcellularLocation>
</comment>
<dbReference type="InterPro" id="IPR014013">
    <property type="entry name" value="Helic_SF1/SF2_ATP-bd_DinG/Rad3"/>
</dbReference>
<evidence type="ECO:0000256" key="11">
    <source>
        <dbReference type="ARBA" id="ARBA00023235"/>
    </source>
</evidence>
<dbReference type="GO" id="GO:0003678">
    <property type="term" value="F:DNA helicase activity"/>
    <property type="evidence" value="ECO:0007669"/>
    <property type="project" value="InterPro"/>
</dbReference>
<evidence type="ECO:0000256" key="6">
    <source>
        <dbReference type="ARBA" id="ARBA00022801"/>
    </source>
</evidence>
<dbReference type="AlphaFoldDB" id="A0A177AYB8"/>
<dbReference type="PANTHER" id="PTHR11472:SF41">
    <property type="entry name" value="ATP-DEPENDENT DNA HELICASE DDX11-RELATED"/>
    <property type="match status" value="1"/>
</dbReference>
<evidence type="ECO:0000256" key="4">
    <source>
        <dbReference type="ARBA" id="ARBA00022723"/>
    </source>
</evidence>
<evidence type="ECO:0000256" key="13">
    <source>
        <dbReference type="SAM" id="Coils"/>
    </source>
</evidence>
<keyword evidence="5" id="KW-0547">Nucleotide-binding</keyword>
<keyword evidence="6" id="KW-0378">Hydrolase</keyword>
<dbReference type="SMART" id="SM00491">
    <property type="entry name" value="HELICc2"/>
    <property type="match status" value="1"/>
</dbReference>
<keyword evidence="16" id="KW-1185">Reference proteome</keyword>
<gene>
    <name evidence="15" type="ORF">A3Q56_05276</name>
</gene>
<evidence type="ECO:0000256" key="3">
    <source>
        <dbReference type="ARBA" id="ARBA00008435"/>
    </source>
</evidence>
<organism evidence="15 16">
    <name type="scientific">Intoshia linei</name>
    <dbReference type="NCBI Taxonomy" id="1819745"/>
    <lineage>
        <taxon>Eukaryota</taxon>
        <taxon>Metazoa</taxon>
        <taxon>Spiralia</taxon>
        <taxon>Lophotrochozoa</taxon>
        <taxon>Mesozoa</taxon>
        <taxon>Orthonectida</taxon>
        <taxon>Rhopaluridae</taxon>
        <taxon>Intoshia</taxon>
    </lineage>
</organism>
<dbReference type="PROSITE" id="PS51193">
    <property type="entry name" value="HELICASE_ATP_BIND_2"/>
    <property type="match status" value="1"/>
</dbReference>
<keyword evidence="12" id="KW-0539">Nucleus</keyword>
<comment type="similarity">
    <text evidence="3">Belongs to the DEAD box helicase family. DEAH subfamily. DDX11/CHL1 sub-subfamily.</text>
</comment>
<dbReference type="InterPro" id="IPR013020">
    <property type="entry name" value="Rad3/Chl1-like"/>
</dbReference>
<comment type="cofactor">
    <cofactor evidence="1">
        <name>[4Fe-4S] cluster</name>
        <dbReference type="ChEBI" id="CHEBI:49883"/>
    </cofactor>
</comment>
<dbReference type="InterPro" id="IPR002464">
    <property type="entry name" value="DNA/RNA_helicase_DEAH_CS"/>
</dbReference>
<evidence type="ECO:0000256" key="5">
    <source>
        <dbReference type="ARBA" id="ARBA00022741"/>
    </source>
</evidence>
<dbReference type="PANTHER" id="PTHR11472">
    <property type="entry name" value="DNA REPAIR DEAD HELICASE RAD3/XP-D SUBFAMILY MEMBER"/>
    <property type="match status" value="1"/>
</dbReference>
<dbReference type="GO" id="GO:0046872">
    <property type="term" value="F:metal ion binding"/>
    <property type="evidence" value="ECO:0007669"/>
    <property type="project" value="UniProtKB-KW"/>
</dbReference>
<evidence type="ECO:0000313" key="16">
    <source>
        <dbReference type="Proteomes" id="UP000078046"/>
    </source>
</evidence>
<dbReference type="Pfam" id="PF13307">
    <property type="entry name" value="Helicase_C_2"/>
    <property type="match status" value="1"/>
</dbReference>
<keyword evidence="9" id="KW-0408">Iron</keyword>
<keyword evidence="13" id="KW-0175">Coiled coil</keyword>
<dbReference type="NCBIfam" id="TIGR00604">
    <property type="entry name" value="rad3"/>
    <property type="match status" value="1"/>
</dbReference>
<dbReference type="GO" id="GO:0003677">
    <property type="term" value="F:DNA binding"/>
    <property type="evidence" value="ECO:0007669"/>
    <property type="project" value="InterPro"/>
</dbReference>